<dbReference type="InterPro" id="IPR036513">
    <property type="entry name" value="STAS_dom_sf"/>
</dbReference>
<reference evidence="1 2" key="1">
    <citation type="submission" date="2020-08" db="EMBL/GenBank/DDBJ databases">
        <title>Genomic Encyclopedia of Type Strains, Phase IV (KMG-IV): sequencing the most valuable type-strain genomes for metagenomic binning, comparative biology and taxonomic classification.</title>
        <authorList>
            <person name="Goeker M."/>
        </authorList>
    </citation>
    <scope>NUCLEOTIDE SEQUENCE [LARGE SCALE GENOMIC DNA]</scope>
    <source>
        <strain evidence="1 2">DSM 45615</strain>
    </source>
</reference>
<dbReference type="RefSeq" id="WP_185053172.1">
    <property type="nucleotide sequence ID" value="NZ_BAABIX010000036.1"/>
</dbReference>
<dbReference type="Gene3D" id="3.30.750.24">
    <property type="entry name" value="STAS domain"/>
    <property type="match status" value="1"/>
</dbReference>
<keyword evidence="2" id="KW-1185">Reference proteome</keyword>
<proteinExistence type="predicted"/>
<dbReference type="EMBL" id="JACHGN010000013">
    <property type="protein sequence ID" value="MBB5136290.1"/>
    <property type="molecule type" value="Genomic_DNA"/>
</dbReference>
<dbReference type="Proteomes" id="UP000578449">
    <property type="component" value="Unassembled WGS sequence"/>
</dbReference>
<gene>
    <name evidence="1" type="ORF">HNP84_006034</name>
</gene>
<evidence type="ECO:0000313" key="1">
    <source>
        <dbReference type="EMBL" id="MBB5136290.1"/>
    </source>
</evidence>
<dbReference type="SUPFAM" id="SSF52091">
    <property type="entry name" value="SpoIIaa-like"/>
    <property type="match status" value="1"/>
</dbReference>
<accession>A0A840PFP9</accession>
<dbReference type="AlphaFoldDB" id="A0A840PFP9"/>
<organism evidence="1 2">
    <name type="scientific">Thermocatellispora tengchongensis</name>
    <dbReference type="NCBI Taxonomy" id="1073253"/>
    <lineage>
        <taxon>Bacteria</taxon>
        <taxon>Bacillati</taxon>
        <taxon>Actinomycetota</taxon>
        <taxon>Actinomycetes</taxon>
        <taxon>Streptosporangiales</taxon>
        <taxon>Streptosporangiaceae</taxon>
        <taxon>Thermocatellispora</taxon>
    </lineage>
</organism>
<protein>
    <submittedName>
        <fullName evidence="1">Anti-anti-sigma regulatory factor</fullName>
    </submittedName>
</protein>
<sequence>MLVSCLRRTRDHGGATHLAALQRSPSHLLKLFGLRAHLRVHDSGDEAVAAACERA</sequence>
<comment type="caution">
    <text evidence="1">The sequence shown here is derived from an EMBL/GenBank/DDBJ whole genome shotgun (WGS) entry which is preliminary data.</text>
</comment>
<name>A0A840PFP9_9ACTN</name>
<evidence type="ECO:0000313" key="2">
    <source>
        <dbReference type="Proteomes" id="UP000578449"/>
    </source>
</evidence>